<proteinExistence type="inferred from homology"/>
<dbReference type="InterPro" id="IPR040353">
    <property type="entry name" value="FLX/FLX-like"/>
</dbReference>
<feature type="coiled-coil region" evidence="6">
    <location>
        <begin position="91"/>
        <end position="188"/>
    </location>
</feature>
<dbReference type="RefSeq" id="XP_008783072.2">
    <property type="nucleotide sequence ID" value="XM_008784850.4"/>
</dbReference>
<keyword evidence="8" id="KW-1185">Reference proteome</keyword>
<dbReference type="OrthoDB" id="1911379at2759"/>
<evidence type="ECO:0000313" key="8">
    <source>
        <dbReference type="Proteomes" id="UP000228380"/>
    </source>
</evidence>
<reference evidence="8" key="1">
    <citation type="journal article" date="2019" name="Nat. Commun.">
        <title>Genome-wide association mapping of date palm fruit traits.</title>
        <authorList>
            <person name="Hazzouri K.M."/>
            <person name="Gros-Balthazard M."/>
            <person name="Flowers J.M."/>
            <person name="Copetti D."/>
            <person name="Lemansour A."/>
            <person name="Lebrun M."/>
            <person name="Masmoudi K."/>
            <person name="Ferrand S."/>
            <person name="Dhar M.I."/>
            <person name="Fresquez Z.A."/>
            <person name="Rosas U."/>
            <person name="Zhang J."/>
            <person name="Talag J."/>
            <person name="Lee S."/>
            <person name="Kudrna D."/>
            <person name="Powell R.F."/>
            <person name="Leitch I.J."/>
            <person name="Krueger R.R."/>
            <person name="Wing R.A."/>
            <person name="Amiri K.M.A."/>
            <person name="Purugganan M.D."/>
        </authorList>
    </citation>
    <scope>NUCLEOTIDE SEQUENCE [LARGE SCALE GENOMIC DNA]</scope>
    <source>
        <strain evidence="8">cv. Khalas</strain>
    </source>
</reference>
<accession>A0A8B7BQ28</accession>
<gene>
    <name evidence="9" type="primary">LOC103702413</name>
</gene>
<comment type="similarity">
    <text evidence="1">Belongs to the FLX family.</text>
</comment>
<dbReference type="AlphaFoldDB" id="A0A8B7BQ28"/>
<evidence type="ECO:0000256" key="5">
    <source>
        <dbReference type="ARBA" id="ARBA00023089"/>
    </source>
</evidence>
<dbReference type="PANTHER" id="PTHR33405:SF4">
    <property type="entry name" value="PROTEIN FLX-LIKE 2"/>
    <property type="match status" value="1"/>
</dbReference>
<evidence type="ECO:0000256" key="7">
    <source>
        <dbReference type="SAM" id="MobiDB-lite"/>
    </source>
</evidence>
<evidence type="ECO:0000256" key="4">
    <source>
        <dbReference type="ARBA" id="ARBA00023054"/>
    </source>
</evidence>
<evidence type="ECO:0000256" key="3">
    <source>
        <dbReference type="ARBA" id="ARBA00022782"/>
    </source>
</evidence>
<dbReference type="GeneID" id="103702413"/>
<name>A0A8B7BQ28_PHODC</name>
<protein>
    <submittedName>
        <fullName evidence="9">Protein FLX-like 2 isoform X1</fullName>
    </submittedName>
</protein>
<feature type="coiled-coil region" evidence="6">
    <location>
        <begin position="234"/>
        <end position="261"/>
    </location>
</feature>
<keyword evidence="2" id="KW-0217">Developmental protein</keyword>
<feature type="region of interest" description="Disordered" evidence="7">
    <location>
        <begin position="353"/>
        <end position="456"/>
    </location>
</feature>
<dbReference type="KEGG" id="pda:103702413"/>
<feature type="compositionally biased region" description="Polar residues" evidence="7">
    <location>
        <begin position="424"/>
        <end position="439"/>
    </location>
</feature>
<evidence type="ECO:0000256" key="2">
    <source>
        <dbReference type="ARBA" id="ARBA00022473"/>
    </source>
</evidence>
<dbReference type="GO" id="GO:0030154">
    <property type="term" value="P:cell differentiation"/>
    <property type="evidence" value="ECO:0007669"/>
    <property type="project" value="UniProtKB-KW"/>
</dbReference>
<organism evidence="8 9">
    <name type="scientific">Phoenix dactylifera</name>
    <name type="common">Date palm</name>
    <dbReference type="NCBI Taxonomy" id="42345"/>
    <lineage>
        <taxon>Eukaryota</taxon>
        <taxon>Viridiplantae</taxon>
        <taxon>Streptophyta</taxon>
        <taxon>Embryophyta</taxon>
        <taxon>Tracheophyta</taxon>
        <taxon>Spermatophyta</taxon>
        <taxon>Magnoliopsida</taxon>
        <taxon>Liliopsida</taxon>
        <taxon>Arecaceae</taxon>
        <taxon>Coryphoideae</taxon>
        <taxon>Phoeniceae</taxon>
        <taxon>Phoenix</taxon>
    </lineage>
</organism>
<dbReference type="PANTHER" id="PTHR33405">
    <property type="entry name" value="PROTEIN FLX-LIKE 2"/>
    <property type="match status" value="1"/>
</dbReference>
<evidence type="ECO:0000256" key="1">
    <source>
        <dbReference type="ARBA" id="ARBA00005405"/>
    </source>
</evidence>
<keyword evidence="4 6" id="KW-0175">Coiled coil</keyword>
<dbReference type="Proteomes" id="UP000228380">
    <property type="component" value="Chromosome 7"/>
</dbReference>
<reference evidence="9" key="2">
    <citation type="submission" date="2025-08" db="UniProtKB">
        <authorList>
            <consortium name="RefSeq"/>
        </authorList>
    </citation>
    <scope>IDENTIFICATION</scope>
    <source>
        <tissue evidence="9">Young leaves</tissue>
    </source>
</reference>
<sequence length="456" mass="49162">MRSPSLAHSPIDCSKAGRIQTQTLARDRILSTVMASKGRQPPHLRRPLPVPGMLHPEPFGPGIRPPPGAFPFDVLPPEILEQKLAHQHVEMQRLATENQRLAATHSTLRQQLASAQQDLQRLQTRSGVVNAEQEQHLRVLKDKIAKMEADLKASEPVKVELQQARAEAHSLMAAREELISKVQQLTQDMQRSYGDLQQIPALMSELDALRQEYQHCRATYDYERKLRIDHYESLQVMERNYISMVREVEKLRAELTNATNLDRSGAGALGGPFGTNAAHRENDSSGHHSGGQNAYEEGYRVPQGRGPSGGAAPYGGGPAGPASAQVGYDAPRGPAYDAPRNASYDASRVAGYDASRGSSYEAPRGASYEAPRGAGYEAPIRSGYDAPRGAGVPQAAVTAGSNAAPYGSTQAPPTYGSARMPSPYGSTQPPSYVSGQTPTRAGGSYEAPRGGSAVRR</sequence>
<feature type="compositionally biased region" description="Gly residues" evidence="7">
    <location>
        <begin position="306"/>
        <end position="319"/>
    </location>
</feature>
<evidence type="ECO:0000313" key="9">
    <source>
        <dbReference type="RefSeq" id="XP_008783072.2"/>
    </source>
</evidence>
<keyword evidence="5" id="KW-0287">Flowering</keyword>
<dbReference type="GO" id="GO:0009908">
    <property type="term" value="P:flower development"/>
    <property type="evidence" value="ECO:0007669"/>
    <property type="project" value="UniProtKB-KW"/>
</dbReference>
<evidence type="ECO:0000256" key="6">
    <source>
        <dbReference type="SAM" id="Coils"/>
    </source>
</evidence>
<feature type="region of interest" description="Disordered" evidence="7">
    <location>
        <begin position="261"/>
        <end position="341"/>
    </location>
</feature>
<keyword evidence="3" id="KW-0221">Differentiation</keyword>